<sequence length="189" mass="21139">MGVDSLILAEFTQAMMQMEPEKFIEEVLLNQCSAVGLSVGYDYTFGNRGLGTVTLLQDLAKQLHFSLSIQERVDYLGSAISSTRIKQAILDGNFSLVEALLGRPYQIHLKLEVQTNGDYLVELWPNAIAPLTGCHSVLIQGQPGEKKHIAKFWTRNGTHYYLSSSMQLLSGLWLSLYFLSDSTQTELDF</sequence>
<gene>
    <name evidence="11" type="primary">ribF_28</name>
    <name evidence="11" type="ORF">SDC9_113906</name>
</gene>
<dbReference type="AlphaFoldDB" id="A0A645BP73"/>
<name>A0A645BP73_9ZZZZ</name>
<organism evidence="11">
    <name type="scientific">bioreactor metagenome</name>
    <dbReference type="NCBI Taxonomy" id="1076179"/>
    <lineage>
        <taxon>unclassified sequences</taxon>
        <taxon>metagenomes</taxon>
        <taxon>ecological metagenomes</taxon>
    </lineage>
</organism>
<keyword evidence="4" id="KW-0288">FMN</keyword>
<evidence type="ECO:0000256" key="1">
    <source>
        <dbReference type="ARBA" id="ARBA00004726"/>
    </source>
</evidence>
<keyword evidence="9" id="KW-0067">ATP-binding</keyword>
<proteinExistence type="predicted"/>
<dbReference type="EC" id="2.7.7.2" evidence="2"/>
<keyword evidence="3" id="KW-0285">Flavoprotein</keyword>
<evidence type="ECO:0000256" key="3">
    <source>
        <dbReference type="ARBA" id="ARBA00022630"/>
    </source>
</evidence>
<dbReference type="InterPro" id="IPR015864">
    <property type="entry name" value="FAD_synthase"/>
</dbReference>
<feature type="domain" description="FAD synthetase" evidence="10">
    <location>
        <begin position="1"/>
        <end position="84"/>
    </location>
</feature>
<evidence type="ECO:0000256" key="7">
    <source>
        <dbReference type="ARBA" id="ARBA00022741"/>
    </source>
</evidence>
<reference evidence="11" key="1">
    <citation type="submission" date="2019-08" db="EMBL/GenBank/DDBJ databases">
        <authorList>
            <person name="Kucharzyk K."/>
            <person name="Murdoch R.W."/>
            <person name="Higgins S."/>
            <person name="Loffler F."/>
        </authorList>
    </citation>
    <scope>NUCLEOTIDE SEQUENCE</scope>
</reference>
<dbReference type="GO" id="GO:0005524">
    <property type="term" value="F:ATP binding"/>
    <property type="evidence" value="ECO:0007669"/>
    <property type="project" value="UniProtKB-KW"/>
</dbReference>
<keyword evidence="5" id="KW-0808">Transferase</keyword>
<evidence type="ECO:0000313" key="11">
    <source>
        <dbReference type="EMBL" id="MPM66992.1"/>
    </source>
</evidence>
<dbReference type="UniPathway" id="UPA00277">
    <property type="reaction ID" value="UER00407"/>
</dbReference>
<dbReference type="EMBL" id="VSSQ01021419">
    <property type="protein sequence ID" value="MPM66992.1"/>
    <property type="molecule type" value="Genomic_DNA"/>
</dbReference>
<dbReference type="SUPFAM" id="SSF52374">
    <property type="entry name" value="Nucleotidylyl transferase"/>
    <property type="match status" value="1"/>
</dbReference>
<accession>A0A645BP73</accession>
<dbReference type="GO" id="GO:0006747">
    <property type="term" value="P:FAD biosynthetic process"/>
    <property type="evidence" value="ECO:0007669"/>
    <property type="project" value="UniProtKB-UniPathway"/>
</dbReference>
<dbReference type="GO" id="GO:0009231">
    <property type="term" value="P:riboflavin biosynthetic process"/>
    <property type="evidence" value="ECO:0007669"/>
    <property type="project" value="InterPro"/>
</dbReference>
<keyword evidence="7" id="KW-0547">Nucleotide-binding</keyword>
<dbReference type="InterPro" id="IPR014729">
    <property type="entry name" value="Rossmann-like_a/b/a_fold"/>
</dbReference>
<comment type="caution">
    <text evidence="11">The sequence shown here is derived from an EMBL/GenBank/DDBJ whole genome shotgun (WGS) entry which is preliminary data.</text>
</comment>
<dbReference type="GO" id="GO:0003919">
    <property type="term" value="F:FMN adenylyltransferase activity"/>
    <property type="evidence" value="ECO:0007669"/>
    <property type="project" value="UniProtKB-EC"/>
</dbReference>
<dbReference type="Gene3D" id="3.40.50.620">
    <property type="entry name" value="HUPs"/>
    <property type="match status" value="1"/>
</dbReference>
<evidence type="ECO:0000256" key="4">
    <source>
        <dbReference type="ARBA" id="ARBA00022643"/>
    </source>
</evidence>
<keyword evidence="8" id="KW-0274">FAD</keyword>
<evidence type="ECO:0000259" key="10">
    <source>
        <dbReference type="Pfam" id="PF06574"/>
    </source>
</evidence>
<evidence type="ECO:0000256" key="2">
    <source>
        <dbReference type="ARBA" id="ARBA00012393"/>
    </source>
</evidence>
<comment type="pathway">
    <text evidence="1">Cofactor biosynthesis; FAD biosynthesis; FAD from FMN: step 1/1.</text>
</comment>
<evidence type="ECO:0000256" key="5">
    <source>
        <dbReference type="ARBA" id="ARBA00022679"/>
    </source>
</evidence>
<evidence type="ECO:0000256" key="9">
    <source>
        <dbReference type="ARBA" id="ARBA00022840"/>
    </source>
</evidence>
<keyword evidence="6" id="KW-0548">Nucleotidyltransferase</keyword>
<dbReference type="Pfam" id="PF06574">
    <property type="entry name" value="FAD_syn"/>
    <property type="match status" value="1"/>
</dbReference>
<protein>
    <recommendedName>
        <fullName evidence="2">FAD synthase</fullName>
        <ecNumber evidence="2">2.7.7.2</ecNumber>
    </recommendedName>
</protein>
<evidence type="ECO:0000256" key="8">
    <source>
        <dbReference type="ARBA" id="ARBA00022827"/>
    </source>
</evidence>
<evidence type="ECO:0000256" key="6">
    <source>
        <dbReference type="ARBA" id="ARBA00022695"/>
    </source>
</evidence>